<dbReference type="EMBL" id="BMHQ01000008">
    <property type="protein sequence ID" value="GGE21364.1"/>
    <property type="molecule type" value="Genomic_DNA"/>
</dbReference>
<dbReference type="GO" id="GO:0005275">
    <property type="term" value="F:amine transmembrane transporter activity"/>
    <property type="evidence" value="ECO:0007669"/>
    <property type="project" value="TreeGrafter"/>
</dbReference>
<comment type="caution">
    <text evidence="7">The sequence shown here is derived from an EMBL/GenBank/DDBJ whole genome shotgun (WGS) entry which is preliminary data.</text>
</comment>
<reference evidence="7" key="2">
    <citation type="submission" date="2020-09" db="EMBL/GenBank/DDBJ databases">
        <authorList>
            <person name="Sun Q."/>
            <person name="Zhou Y."/>
        </authorList>
    </citation>
    <scope>NUCLEOTIDE SEQUENCE</scope>
    <source>
        <strain evidence="7">CGMCC 1.15179</strain>
    </source>
</reference>
<dbReference type="GO" id="GO:0015871">
    <property type="term" value="P:choline transport"/>
    <property type="evidence" value="ECO:0007669"/>
    <property type="project" value="TreeGrafter"/>
</dbReference>
<evidence type="ECO:0000256" key="5">
    <source>
        <dbReference type="SAM" id="Phobius"/>
    </source>
</evidence>
<reference evidence="7" key="1">
    <citation type="journal article" date="2014" name="Int. J. Syst. Evol. Microbiol.">
        <title>Complete genome sequence of Corynebacterium casei LMG S-19264T (=DSM 44701T), isolated from a smear-ripened cheese.</title>
        <authorList>
            <consortium name="US DOE Joint Genome Institute (JGI-PGF)"/>
            <person name="Walter F."/>
            <person name="Albersmeier A."/>
            <person name="Kalinowski J."/>
            <person name="Ruckert C."/>
        </authorList>
    </citation>
    <scope>NUCLEOTIDE SEQUENCE</scope>
    <source>
        <strain evidence="7">CGMCC 1.15179</strain>
    </source>
</reference>
<keyword evidence="3" id="KW-1003">Cell membrane</keyword>
<keyword evidence="2" id="KW-0813">Transport</keyword>
<name>A0A8J2YEC7_9BACL</name>
<dbReference type="Gene3D" id="3.40.190.10">
    <property type="entry name" value="Periplasmic binding protein-like II"/>
    <property type="match status" value="1"/>
</dbReference>
<dbReference type="PANTHER" id="PTHR47737">
    <property type="entry name" value="GLYCINE BETAINE/PROLINE BETAINE TRANSPORT SYSTEM PERMEASE PROTEIN PROW"/>
    <property type="match status" value="1"/>
</dbReference>
<keyword evidence="5" id="KW-0812">Transmembrane</keyword>
<keyword evidence="8" id="KW-1185">Reference proteome</keyword>
<keyword evidence="4 5" id="KW-0472">Membrane</keyword>
<evidence type="ECO:0000256" key="2">
    <source>
        <dbReference type="ARBA" id="ARBA00022448"/>
    </source>
</evidence>
<evidence type="ECO:0000313" key="7">
    <source>
        <dbReference type="EMBL" id="GGE21364.1"/>
    </source>
</evidence>
<feature type="transmembrane region" description="Helical" evidence="5">
    <location>
        <begin position="7"/>
        <end position="25"/>
    </location>
</feature>
<accession>A0A8J2YEC7</accession>
<dbReference type="SUPFAM" id="SSF53850">
    <property type="entry name" value="Periplasmic binding protein-like II"/>
    <property type="match status" value="1"/>
</dbReference>
<dbReference type="GO" id="GO:0031460">
    <property type="term" value="P:glycine betaine transport"/>
    <property type="evidence" value="ECO:0007669"/>
    <property type="project" value="TreeGrafter"/>
</dbReference>
<evidence type="ECO:0000313" key="8">
    <source>
        <dbReference type="Proteomes" id="UP000625210"/>
    </source>
</evidence>
<dbReference type="PANTHER" id="PTHR47737:SF1">
    <property type="entry name" value="GLYCINE BETAINE_PROLINE BETAINE TRANSPORT SYSTEM PERMEASE PROTEIN PROW"/>
    <property type="match status" value="1"/>
</dbReference>
<organism evidence="7 8">
    <name type="scientific">Marinithermofilum abyssi</name>
    <dbReference type="NCBI Taxonomy" id="1571185"/>
    <lineage>
        <taxon>Bacteria</taxon>
        <taxon>Bacillati</taxon>
        <taxon>Bacillota</taxon>
        <taxon>Bacilli</taxon>
        <taxon>Bacillales</taxon>
        <taxon>Thermoactinomycetaceae</taxon>
        <taxon>Marinithermofilum</taxon>
    </lineage>
</organism>
<comment type="subcellular location">
    <subcellularLocation>
        <location evidence="1">Cell membrane</location>
    </subcellularLocation>
</comment>
<dbReference type="AlphaFoldDB" id="A0A8J2YEC7"/>
<keyword evidence="5" id="KW-1133">Transmembrane helix</keyword>
<evidence type="ECO:0000256" key="3">
    <source>
        <dbReference type="ARBA" id="ARBA00022475"/>
    </source>
</evidence>
<dbReference type="CDD" id="cd13639">
    <property type="entry name" value="PBP2_OpuAC_like"/>
    <property type="match status" value="1"/>
</dbReference>
<dbReference type="Gene3D" id="3.40.190.100">
    <property type="entry name" value="Glycine betaine-binding periplasmic protein, domain 2"/>
    <property type="match status" value="1"/>
</dbReference>
<feature type="domain" description="ABC-type glycine betaine transport system substrate-binding" evidence="6">
    <location>
        <begin position="40"/>
        <end position="290"/>
    </location>
</feature>
<dbReference type="InterPro" id="IPR007210">
    <property type="entry name" value="ABC_Gly_betaine_transp_sub-bd"/>
</dbReference>
<evidence type="ECO:0000256" key="1">
    <source>
        <dbReference type="ARBA" id="ARBA00004236"/>
    </source>
</evidence>
<dbReference type="GO" id="GO:0043190">
    <property type="term" value="C:ATP-binding cassette (ABC) transporter complex"/>
    <property type="evidence" value="ECO:0007669"/>
    <property type="project" value="InterPro"/>
</dbReference>
<protein>
    <submittedName>
        <fullName evidence="7">Glycine/betaine ABC transporter</fullName>
    </submittedName>
</protein>
<evidence type="ECO:0000256" key="4">
    <source>
        <dbReference type="ARBA" id="ARBA00023136"/>
    </source>
</evidence>
<dbReference type="RefSeq" id="WP_188648158.1">
    <property type="nucleotide sequence ID" value="NZ_BMHQ01000008.1"/>
</dbReference>
<dbReference type="Pfam" id="PF04069">
    <property type="entry name" value="OpuAC"/>
    <property type="match status" value="1"/>
</dbReference>
<proteinExistence type="predicted"/>
<gene>
    <name evidence="7" type="ORF">GCM10011571_24320</name>
</gene>
<dbReference type="GO" id="GO:0015226">
    <property type="term" value="F:carnitine transmembrane transporter activity"/>
    <property type="evidence" value="ECO:0007669"/>
    <property type="project" value="TreeGrafter"/>
</dbReference>
<sequence>MKKRRTQFIILLVIYAIVIGLYHGIGGEKMNLEAGDDKGSIKIGYNNWAESIATAHMWKIILEKKGYEVELVRLEKAPTWAGTASGDVDIVPEVWLPNTDKPYYEKYKDQVELHEVWYKGTNLGLVVPTYMKDINTMEDLKKPKFQKELQRDGKPSIVGIDSGASLMSLTEKAIKDYKLPYNLIESSEPAMLSELEKAIKNKEPIVVTLWNPHWSFSEYDLKYLKDSKNVYGDRENIRYMTRKGFTKDHPEVVKWFNQWEMDDHTLGTLMAEVENTKGDPEQGVRKWMEKHPDLIKQWTK</sequence>
<dbReference type="Proteomes" id="UP000625210">
    <property type="component" value="Unassembled WGS sequence"/>
</dbReference>
<evidence type="ECO:0000259" key="6">
    <source>
        <dbReference type="Pfam" id="PF04069"/>
    </source>
</evidence>